<feature type="compositionally biased region" description="Pro residues" evidence="1">
    <location>
        <begin position="216"/>
        <end position="226"/>
    </location>
</feature>
<keyword evidence="3" id="KW-1185">Reference proteome</keyword>
<evidence type="ECO:0000313" key="2">
    <source>
        <dbReference type="EMBL" id="TFK49693.1"/>
    </source>
</evidence>
<sequence length="299" mass="31121">MDAGVLDAGVLIQQEQYISDMHSPPPTQSAFPPYDPYDFSGIDATPNSPSAHHFPHTPSYNGSYQNSPYSDAHSDLSYDPNDLNLDLQFMHGAGSGSGALFEGMDSGVGITVEGPDAGVYQEYDPNDYDGPGGNGGLLLSFGAEFGSSLDNGDPSGVSVAVTPPMDQGSPHSYDHSSPASSYGDGNRSRASSVSSQGHHHQQFDSFQQNTLYDQRPSPPPNKPQSPPQLLIPDQSPNMPTGLGMPTINAPDGEGGGMGGPQLHIVPATPVSGGGVGAVVNGFQETLESLSKGECLFSVL</sequence>
<evidence type="ECO:0000256" key="1">
    <source>
        <dbReference type="SAM" id="MobiDB-lite"/>
    </source>
</evidence>
<evidence type="ECO:0000313" key="3">
    <source>
        <dbReference type="Proteomes" id="UP000305948"/>
    </source>
</evidence>
<organism evidence="2 3">
    <name type="scientific">Heliocybe sulcata</name>
    <dbReference type="NCBI Taxonomy" id="5364"/>
    <lineage>
        <taxon>Eukaryota</taxon>
        <taxon>Fungi</taxon>
        <taxon>Dikarya</taxon>
        <taxon>Basidiomycota</taxon>
        <taxon>Agaricomycotina</taxon>
        <taxon>Agaricomycetes</taxon>
        <taxon>Gloeophyllales</taxon>
        <taxon>Gloeophyllaceae</taxon>
        <taxon>Heliocybe</taxon>
    </lineage>
</organism>
<name>A0A5C3MXQ2_9AGAM</name>
<dbReference type="OrthoDB" id="4748970at2759"/>
<dbReference type="STRING" id="5364.A0A5C3MXQ2"/>
<feature type="region of interest" description="Disordered" evidence="1">
    <location>
        <begin position="150"/>
        <end position="247"/>
    </location>
</feature>
<proteinExistence type="predicted"/>
<dbReference type="EMBL" id="ML213515">
    <property type="protein sequence ID" value="TFK49693.1"/>
    <property type="molecule type" value="Genomic_DNA"/>
</dbReference>
<feature type="region of interest" description="Disordered" evidence="1">
    <location>
        <begin position="20"/>
        <end position="65"/>
    </location>
</feature>
<feature type="compositionally biased region" description="Polar residues" evidence="1">
    <location>
        <begin position="203"/>
        <end position="212"/>
    </location>
</feature>
<dbReference type="AlphaFoldDB" id="A0A5C3MXQ2"/>
<reference evidence="2 3" key="1">
    <citation type="journal article" date="2019" name="Nat. Ecol. Evol.">
        <title>Megaphylogeny resolves global patterns of mushroom evolution.</title>
        <authorList>
            <person name="Varga T."/>
            <person name="Krizsan K."/>
            <person name="Foldi C."/>
            <person name="Dima B."/>
            <person name="Sanchez-Garcia M."/>
            <person name="Sanchez-Ramirez S."/>
            <person name="Szollosi G.J."/>
            <person name="Szarkandi J.G."/>
            <person name="Papp V."/>
            <person name="Albert L."/>
            <person name="Andreopoulos W."/>
            <person name="Angelini C."/>
            <person name="Antonin V."/>
            <person name="Barry K.W."/>
            <person name="Bougher N.L."/>
            <person name="Buchanan P."/>
            <person name="Buyck B."/>
            <person name="Bense V."/>
            <person name="Catcheside P."/>
            <person name="Chovatia M."/>
            <person name="Cooper J."/>
            <person name="Damon W."/>
            <person name="Desjardin D."/>
            <person name="Finy P."/>
            <person name="Geml J."/>
            <person name="Haridas S."/>
            <person name="Hughes K."/>
            <person name="Justo A."/>
            <person name="Karasinski D."/>
            <person name="Kautmanova I."/>
            <person name="Kiss B."/>
            <person name="Kocsube S."/>
            <person name="Kotiranta H."/>
            <person name="LaButti K.M."/>
            <person name="Lechner B.E."/>
            <person name="Liimatainen K."/>
            <person name="Lipzen A."/>
            <person name="Lukacs Z."/>
            <person name="Mihaltcheva S."/>
            <person name="Morgado L.N."/>
            <person name="Niskanen T."/>
            <person name="Noordeloos M.E."/>
            <person name="Ohm R.A."/>
            <person name="Ortiz-Santana B."/>
            <person name="Ovrebo C."/>
            <person name="Racz N."/>
            <person name="Riley R."/>
            <person name="Savchenko A."/>
            <person name="Shiryaev A."/>
            <person name="Soop K."/>
            <person name="Spirin V."/>
            <person name="Szebenyi C."/>
            <person name="Tomsovsky M."/>
            <person name="Tulloss R.E."/>
            <person name="Uehling J."/>
            <person name="Grigoriev I.V."/>
            <person name="Vagvolgyi C."/>
            <person name="Papp T."/>
            <person name="Martin F.M."/>
            <person name="Miettinen O."/>
            <person name="Hibbett D.S."/>
            <person name="Nagy L.G."/>
        </authorList>
    </citation>
    <scope>NUCLEOTIDE SEQUENCE [LARGE SCALE GENOMIC DNA]</scope>
    <source>
        <strain evidence="2 3">OMC1185</strain>
    </source>
</reference>
<protein>
    <submittedName>
        <fullName evidence="2">Uncharacterized protein</fullName>
    </submittedName>
</protein>
<gene>
    <name evidence="2" type="ORF">OE88DRAFT_1736685</name>
</gene>
<dbReference type="Proteomes" id="UP000305948">
    <property type="component" value="Unassembled WGS sequence"/>
</dbReference>
<accession>A0A5C3MXQ2</accession>